<name>A0A8X6KEJ2_TRICU</name>
<proteinExistence type="predicted"/>
<evidence type="ECO:0000313" key="1">
    <source>
        <dbReference type="EMBL" id="GFQ70681.1"/>
    </source>
</evidence>
<sequence length="112" mass="13019">MSVDITWQVSLRGCVSIISIDIGEILNTEVTSKMFKLCQKKPEDQISYVRVKNVEPSGDMKPTDVYQIFERSPQMKKLGYMHFYEGGDCKGFYTVKIFSVKRVIEFAKIHWK</sequence>
<accession>A0A8X6KEJ2</accession>
<protein>
    <submittedName>
        <fullName evidence="1">Uncharacterized protein</fullName>
    </submittedName>
</protein>
<dbReference type="OrthoDB" id="6154036at2759"/>
<reference evidence="1" key="1">
    <citation type="submission" date="2020-07" db="EMBL/GenBank/DDBJ databases">
        <title>Multicomponent nature underlies the extraordinary mechanical properties of spider dragline silk.</title>
        <authorList>
            <person name="Kono N."/>
            <person name="Nakamura H."/>
            <person name="Mori M."/>
            <person name="Yoshida Y."/>
            <person name="Ohtoshi R."/>
            <person name="Malay A.D."/>
            <person name="Moran D.A.P."/>
            <person name="Tomita M."/>
            <person name="Numata K."/>
            <person name="Arakawa K."/>
        </authorList>
    </citation>
    <scope>NUCLEOTIDE SEQUENCE</scope>
</reference>
<dbReference type="AlphaFoldDB" id="A0A8X6KEJ2"/>
<dbReference type="Proteomes" id="UP000887116">
    <property type="component" value="Unassembled WGS sequence"/>
</dbReference>
<dbReference type="EMBL" id="BMAO01010994">
    <property type="protein sequence ID" value="GFQ70681.1"/>
    <property type="molecule type" value="Genomic_DNA"/>
</dbReference>
<gene>
    <name evidence="1" type="ORF">TNCT_322811</name>
</gene>
<evidence type="ECO:0000313" key="2">
    <source>
        <dbReference type="Proteomes" id="UP000887116"/>
    </source>
</evidence>
<organism evidence="1 2">
    <name type="scientific">Trichonephila clavata</name>
    <name type="common">Joro spider</name>
    <name type="synonym">Nephila clavata</name>
    <dbReference type="NCBI Taxonomy" id="2740835"/>
    <lineage>
        <taxon>Eukaryota</taxon>
        <taxon>Metazoa</taxon>
        <taxon>Ecdysozoa</taxon>
        <taxon>Arthropoda</taxon>
        <taxon>Chelicerata</taxon>
        <taxon>Arachnida</taxon>
        <taxon>Araneae</taxon>
        <taxon>Araneomorphae</taxon>
        <taxon>Entelegynae</taxon>
        <taxon>Araneoidea</taxon>
        <taxon>Nephilidae</taxon>
        <taxon>Trichonephila</taxon>
    </lineage>
</organism>
<comment type="caution">
    <text evidence="1">The sequence shown here is derived from an EMBL/GenBank/DDBJ whole genome shotgun (WGS) entry which is preliminary data.</text>
</comment>
<keyword evidence="2" id="KW-1185">Reference proteome</keyword>